<organism evidence="1 2">
    <name type="scientific">Undibacterium danionis</name>
    <dbReference type="NCBI Taxonomy" id="1812100"/>
    <lineage>
        <taxon>Bacteria</taxon>
        <taxon>Pseudomonadati</taxon>
        <taxon>Pseudomonadota</taxon>
        <taxon>Betaproteobacteria</taxon>
        <taxon>Burkholderiales</taxon>
        <taxon>Oxalobacteraceae</taxon>
        <taxon>Undibacterium</taxon>
    </lineage>
</organism>
<accession>A0ABV6IIZ1</accession>
<proteinExistence type="predicted"/>
<dbReference type="EMBL" id="JBHLXJ010000033">
    <property type="protein sequence ID" value="MFC0351805.1"/>
    <property type="molecule type" value="Genomic_DNA"/>
</dbReference>
<name>A0ABV6IIZ1_9BURK</name>
<protein>
    <submittedName>
        <fullName evidence="1">DUF2116 family Zn-ribbon domain-containing protein</fullName>
    </submittedName>
</protein>
<sequence>MSDIVDNSNVIVDMFTDAALKLARQDHFINRDGHCLFCDESIEPSQLFCNRDCRDDYEKVERLKRIQGK</sequence>
<comment type="caution">
    <text evidence="1">The sequence shown here is derived from an EMBL/GenBank/DDBJ whole genome shotgun (WGS) entry which is preliminary data.</text>
</comment>
<evidence type="ECO:0000313" key="2">
    <source>
        <dbReference type="Proteomes" id="UP001589844"/>
    </source>
</evidence>
<keyword evidence="2" id="KW-1185">Reference proteome</keyword>
<reference evidence="1 2" key="1">
    <citation type="submission" date="2024-09" db="EMBL/GenBank/DDBJ databases">
        <authorList>
            <person name="Sun Q."/>
            <person name="Mori K."/>
        </authorList>
    </citation>
    <scope>NUCLEOTIDE SEQUENCE [LARGE SCALE GENOMIC DNA]</scope>
    <source>
        <strain evidence="1 2">CCM 8677</strain>
    </source>
</reference>
<dbReference type="Proteomes" id="UP001589844">
    <property type="component" value="Unassembled WGS sequence"/>
</dbReference>
<gene>
    <name evidence="1" type="ORF">ACFFJH_18455</name>
</gene>
<evidence type="ECO:0000313" key="1">
    <source>
        <dbReference type="EMBL" id="MFC0351805.1"/>
    </source>
</evidence>
<dbReference type="RefSeq" id="WP_390214495.1">
    <property type="nucleotide sequence ID" value="NZ_JBHLXJ010000033.1"/>
</dbReference>